<gene>
    <name evidence="3" type="ORF">HLI_15575</name>
</gene>
<comment type="cofactor">
    <cofactor evidence="1">
        <name>Mn(2+)</name>
        <dbReference type="ChEBI" id="CHEBI:29035"/>
    </cofactor>
    <text evidence="1">The Mn(2+) ion enhances activity.</text>
</comment>
<dbReference type="InterPro" id="IPR011650">
    <property type="entry name" value="Peptidase_M20_dimer"/>
</dbReference>
<dbReference type="KEGG" id="hli:HLI_15575"/>
<keyword evidence="1" id="KW-0464">Manganese</keyword>
<feature type="domain" description="Peptidase M20 dimerisation" evidence="2">
    <location>
        <begin position="172"/>
        <end position="260"/>
    </location>
</feature>
<protein>
    <submittedName>
        <fullName evidence="3">Amidohydrolase</fullName>
    </submittedName>
</protein>
<dbReference type="CDD" id="cd08018">
    <property type="entry name" value="M20_Acy1_amhX-like"/>
    <property type="match status" value="1"/>
</dbReference>
<dbReference type="InterPro" id="IPR037484">
    <property type="entry name" value="AmhX-like"/>
</dbReference>
<dbReference type="PANTHER" id="PTHR11014:SF122">
    <property type="entry name" value="AMIDOHYDROLASE AMHX"/>
    <property type="match status" value="1"/>
</dbReference>
<feature type="binding site" evidence="1">
    <location>
        <position position="145"/>
    </location>
    <ligand>
        <name>Mn(2+)</name>
        <dbReference type="ChEBI" id="CHEBI:29035"/>
        <label>2</label>
    </ligand>
</feature>
<dbReference type="InterPro" id="IPR036264">
    <property type="entry name" value="Bact_exopeptidase_dim_dom"/>
</dbReference>
<dbReference type="OrthoDB" id="9776731at2"/>
<dbReference type="SUPFAM" id="SSF53187">
    <property type="entry name" value="Zn-dependent exopeptidases"/>
    <property type="match status" value="1"/>
</dbReference>
<accession>A0A410MFP0</accession>
<dbReference type="RefSeq" id="WP_128525791.1">
    <property type="nucleotide sequence ID" value="NZ_CP026118.1"/>
</dbReference>
<evidence type="ECO:0000313" key="4">
    <source>
        <dbReference type="Proteomes" id="UP000287756"/>
    </source>
</evidence>
<name>A0A410MFP0_9BACI</name>
<proteinExistence type="predicted"/>
<dbReference type="InterPro" id="IPR002933">
    <property type="entry name" value="Peptidase_M20"/>
</dbReference>
<dbReference type="EMBL" id="CP026118">
    <property type="protein sequence ID" value="QAS53518.1"/>
    <property type="molecule type" value="Genomic_DNA"/>
</dbReference>
<keyword evidence="3" id="KW-0378">Hydrolase</keyword>
<feature type="binding site" evidence="1">
    <location>
        <position position="340"/>
    </location>
    <ligand>
        <name>Mn(2+)</name>
        <dbReference type="ChEBI" id="CHEBI:29035"/>
        <label>2</label>
    </ligand>
</feature>
<dbReference type="PIRSF" id="PIRSF005962">
    <property type="entry name" value="Pept_M20D_amidohydro"/>
    <property type="match status" value="1"/>
</dbReference>
<dbReference type="GO" id="GO:0046872">
    <property type="term" value="F:metal ion binding"/>
    <property type="evidence" value="ECO:0007669"/>
    <property type="project" value="UniProtKB-KW"/>
</dbReference>
<dbReference type="PANTHER" id="PTHR11014">
    <property type="entry name" value="PEPTIDASE M20 FAMILY MEMBER"/>
    <property type="match status" value="1"/>
</dbReference>
<evidence type="ECO:0000313" key="3">
    <source>
        <dbReference type="EMBL" id="QAS53518.1"/>
    </source>
</evidence>
<dbReference type="NCBIfam" id="TIGR01891">
    <property type="entry name" value="amidohydrolases"/>
    <property type="match status" value="1"/>
</dbReference>
<dbReference type="InterPro" id="IPR017439">
    <property type="entry name" value="Amidohydrolase"/>
</dbReference>
<evidence type="ECO:0000256" key="1">
    <source>
        <dbReference type="PIRSR" id="PIRSR005962-1"/>
    </source>
</evidence>
<dbReference type="Gene3D" id="3.30.70.360">
    <property type="match status" value="1"/>
</dbReference>
<dbReference type="Proteomes" id="UP000287756">
    <property type="component" value="Chromosome"/>
</dbReference>
<feature type="binding site" evidence="1">
    <location>
        <position position="121"/>
    </location>
    <ligand>
        <name>Mn(2+)</name>
        <dbReference type="ChEBI" id="CHEBI:29035"/>
        <label>2</label>
    </ligand>
</feature>
<dbReference type="Pfam" id="PF01546">
    <property type="entry name" value="Peptidase_M20"/>
    <property type="match status" value="1"/>
</dbReference>
<keyword evidence="1" id="KW-0479">Metal-binding</keyword>
<dbReference type="AlphaFoldDB" id="A0A410MFP0"/>
<dbReference type="Gene3D" id="3.40.630.10">
    <property type="entry name" value="Zn peptidases"/>
    <property type="match status" value="1"/>
</dbReference>
<evidence type="ECO:0000259" key="2">
    <source>
        <dbReference type="Pfam" id="PF07687"/>
    </source>
</evidence>
<feature type="binding site" evidence="1">
    <location>
        <position position="85"/>
    </location>
    <ligand>
        <name>Mn(2+)</name>
        <dbReference type="ChEBI" id="CHEBI:29035"/>
        <label>2</label>
    </ligand>
</feature>
<feature type="binding site" evidence="1">
    <location>
        <position position="87"/>
    </location>
    <ligand>
        <name>Mn(2+)</name>
        <dbReference type="ChEBI" id="CHEBI:29035"/>
        <label>2</label>
    </ligand>
</feature>
<reference evidence="3 4" key="1">
    <citation type="submission" date="2018-01" db="EMBL/GenBank/DDBJ databases">
        <title>The whole genome sequencing and assembly of Halobacillus litoralis ERB031 strain.</title>
        <authorList>
            <person name="Lee S.-J."/>
            <person name="Park M.-K."/>
            <person name="Kim J.-Y."/>
            <person name="Lee Y.-J."/>
            <person name="Yi H."/>
            <person name="Bahn Y.-S."/>
            <person name="Kim J.F."/>
            <person name="Lee D.-W."/>
        </authorList>
    </citation>
    <scope>NUCLEOTIDE SEQUENCE [LARGE SCALE GENOMIC DNA]</scope>
    <source>
        <strain evidence="3 4">ERB 031</strain>
    </source>
</reference>
<dbReference type="GO" id="GO:0016787">
    <property type="term" value="F:hydrolase activity"/>
    <property type="evidence" value="ECO:0007669"/>
    <property type="project" value="UniProtKB-KW"/>
</dbReference>
<organism evidence="3 4">
    <name type="scientific">Halobacillus litoralis</name>
    <dbReference type="NCBI Taxonomy" id="45668"/>
    <lineage>
        <taxon>Bacteria</taxon>
        <taxon>Bacillati</taxon>
        <taxon>Bacillota</taxon>
        <taxon>Bacilli</taxon>
        <taxon>Bacillales</taxon>
        <taxon>Bacillaceae</taxon>
        <taxon>Halobacillus</taxon>
    </lineage>
</organism>
<sequence>METRPTLQEMFDHLHKHPEISWQEANTTDFIVSILEKTKAKVKRFEDFPGLVAELGSGQPVIAIRADMDALWQEVDGTHKANHSCGHDAHMSIVLETLFALEEKQSALGGTVRFIFQPAEETMEGAKKMVEKGLVDDVDYLYGLHLRPIQELRTGQFAAGIKHGAARFLEGTITGEDAHGARPHLNKNAIELGAEIIQMINNIHLDPMVPHSAKVTSFHSGGKSTNIIPGSATFSIDLRAQTNELMDELTGKIEAIIDAVSNLYGASVEVNLKSDAKAAVLNDDAVTYMERGIERAAGPEALNPVIETTGGDDFHFYTIKRPDLKASMLAIGCDLQPGLHHPQMAFDHKVMPEASRILVETVMETLGEG</sequence>
<dbReference type="SUPFAM" id="SSF55031">
    <property type="entry name" value="Bacterial exopeptidase dimerisation domain"/>
    <property type="match status" value="1"/>
</dbReference>
<dbReference type="Pfam" id="PF07687">
    <property type="entry name" value="M20_dimer"/>
    <property type="match status" value="1"/>
</dbReference>